<keyword evidence="2" id="KW-1185">Reference proteome</keyword>
<accession>A0ABT3QKQ6</accession>
<protein>
    <submittedName>
        <fullName evidence="1">Uncharacterized protein</fullName>
    </submittedName>
</protein>
<evidence type="ECO:0000313" key="2">
    <source>
        <dbReference type="Proteomes" id="UP001301216"/>
    </source>
</evidence>
<proteinExistence type="predicted"/>
<organism evidence="1 2">
    <name type="scientific">Ochrobactrum chromiisoli</name>
    <dbReference type="NCBI Taxonomy" id="2993941"/>
    <lineage>
        <taxon>Bacteria</taxon>
        <taxon>Pseudomonadati</taxon>
        <taxon>Pseudomonadota</taxon>
        <taxon>Alphaproteobacteria</taxon>
        <taxon>Hyphomicrobiales</taxon>
        <taxon>Brucellaceae</taxon>
        <taxon>Brucella/Ochrobactrum group</taxon>
        <taxon>Ochrobactrum</taxon>
    </lineage>
</organism>
<reference evidence="1 2" key="1">
    <citation type="submission" date="2022-11" db="EMBL/GenBank/DDBJ databases">
        <title>Brucella sp. YY2X, whole genome shotgun sequencing project.</title>
        <authorList>
            <person name="Yang Y."/>
        </authorList>
    </citation>
    <scope>NUCLEOTIDE SEQUENCE [LARGE SCALE GENOMIC DNA]</scope>
    <source>
        <strain evidence="1 2">YY2X</strain>
    </source>
</reference>
<dbReference type="RefSeq" id="WP_265983445.1">
    <property type="nucleotide sequence ID" value="NZ_JAPHAV010000001.1"/>
</dbReference>
<evidence type="ECO:0000313" key="1">
    <source>
        <dbReference type="EMBL" id="MCX2696194.1"/>
    </source>
</evidence>
<name>A0ABT3QKQ6_9HYPH</name>
<sequence>MQGVRLQFLDDAMGFVGGSNVTDADILLFVDEIAATAEQATRGFAKTVGDRQTCVIRH</sequence>
<gene>
    <name evidence="1" type="ORF">OPR82_05305</name>
</gene>
<dbReference type="EMBL" id="JAPHAV010000001">
    <property type="protein sequence ID" value="MCX2696194.1"/>
    <property type="molecule type" value="Genomic_DNA"/>
</dbReference>
<dbReference type="Proteomes" id="UP001301216">
    <property type="component" value="Unassembled WGS sequence"/>
</dbReference>
<comment type="caution">
    <text evidence="1">The sequence shown here is derived from an EMBL/GenBank/DDBJ whole genome shotgun (WGS) entry which is preliminary data.</text>
</comment>